<dbReference type="STRING" id="1077348.A0A2G8SEY9"/>
<dbReference type="OrthoDB" id="2746700at2759"/>
<proteinExistence type="predicted"/>
<name>A0A2G8SEY9_9APHY</name>
<evidence type="ECO:0000313" key="4">
    <source>
        <dbReference type="Proteomes" id="UP000230002"/>
    </source>
</evidence>
<evidence type="ECO:0000313" key="3">
    <source>
        <dbReference type="EMBL" id="PIL32336.1"/>
    </source>
</evidence>
<accession>A0A2G8SEY9</accession>
<dbReference type="InterPro" id="IPR045339">
    <property type="entry name" value="DUF6534"/>
</dbReference>
<evidence type="ECO:0000259" key="2">
    <source>
        <dbReference type="Pfam" id="PF20152"/>
    </source>
</evidence>
<comment type="caution">
    <text evidence="3">The sequence shown here is derived from an EMBL/GenBank/DDBJ whole genome shotgun (WGS) entry which is preliminary data.</text>
</comment>
<protein>
    <recommendedName>
        <fullName evidence="2">DUF6534 domain-containing protein</fullName>
    </recommendedName>
</protein>
<feature type="transmembrane region" description="Helical" evidence="1">
    <location>
        <begin position="167"/>
        <end position="190"/>
    </location>
</feature>
<reference evidence="3 4" key="1">
    <citation type="journal article" date="2015" name="Sci. Rep.">
        <title>Chromosome-level genome map provides insights into diverse defense mechanisms in the medicinal fungus Ganoderma sinense.</title>
        <authorList>
            <person name="Zhu Y."/>
            <person name="Xu J."/>
            <person name="Sun C."/>
            <person name="Zhou S."/>
            <person name="Xu H."/>
            <person name="Nelson D.R."/>
            <person name="Qian J."/>
            <person name="Song J."/>
            <person name="Luo H."/>
            <person name="Xiang L."/>
            <person name="Li Y."/>
            <person name="Xu Z."/>
            <person name="Ji A."/>
            <person name="Wang L."/>
            <person name="Lu S."/>
            <person name="Hayward A."/>
            <person name="Sun W."/>
            <person name="Li X."/>
            <person name="Schwartz D.C."/>
            <person name="Wang Y."/>
            <person name="Chen S."/>
        </authorList>
    </citation>
    <scope>NUCLEOTIDE SEQUENCE [LARGE SCALE GENOMIC DNA]</scope>
    <source>
        <strain evidence="3 4">ZZ0214-1</strain>
    </source>
</reference>
<feature type="transmembrane region" description="Helical" evidence="1">
    <location>
        <begin position="202"/>
        <end position="228"/>
    </location>
</feature>
<dbReference type="PANTHER" id="PTHR40465">
    <property type="entry name" value="CHROMOSOME 1, WHOLE GENOME SHOTGUN SEQUENCE"/>
    <property type="match status" value="1"/>
</dbReference>
<keyword evidence="4" id="KW-1185">Reference proteome</keyword>
<evidence type="ECO:0000256" key="1">
    <source>
        <dbReference type="SAM" id="Phobius"/>
    </source>
</evidence>
<dbReference type="PANTHER" id="PTHR40465:SF1">
    <property type="entry name" value="DUF6534 DOMAIN-CONTAINING PROTEIN"/>
    <property type="match status" value="1"/>
</dbReference>
<keyword evidence="1" id="KW-0812">Transmembrane</keyword>
<feature type="transmembrane region" description="Helical" evidence="1">
    <location>
        <begin position="51"/>
        <end position="70"/>
    </location>
</feature>
<dbReference type="Proteomes" id="UP000230002">
    <property type="component" value="Unassembled WGS sequence"/>
</dbReference>
<keyword evidence="1" id="KW-0472">Membrane</keyword>
<gene>
    <name evidence="3" type="ORF">GSI_05582</name>
</gene>
<feature type="transmembrane region" description="Helical" evidence="1">
    <location>
        <begin position="234"/>
        <end position="256"/>
    </location>
</feature>
<sequence length="337" mass="37574">MSIATDTTGLDGSYGAMLLGTFFGLVLYGLTLHQTYRYIRLHSHDYMYIQVLVALSLIFETLHAVCTMHVNYHFLVTNYFNTKPLGHHVWSLNLFILSGELSQVAAYSFFVRPSSTVAGSFTYVVFVTVVFLAADVAFSVAILIRLFQSPDPKTFVTVVLRHEYYLVHGKFIAATIAHIVLTGSLVYAVHRGQKTGKERKNIVDWCMLYVVNTGLLVSVFDVIAWILGGTMPGTIWWIGFRNVTVNLYMVTFLAVLNSRQLGGIEIFGADSTTERNVISRAQRLAAAERYNAPQLPERTPTRIDIKVATEVEGGDGESPSRTSHSSMIIEEGKVVRM</sequence>
<keyword evidence="1" id="KW-1133">Transmembrane helix</keyword>
<feature type="transmembrane region" description="Helical" evidence="1">
    <location>
        <begin position="123"/>
        <end position="147"/>
    </location>
</feature>
<dbReference type="AlphaFoldDB" id="A0A2G8SEY9"/>
<feature type="transmembrane region" description="Helical" evidence="1">
    <location>
        <begin position="90"/>
        <end position="111"/>
    </location>
</feature>
<dbReference type="Pfam" id="PF20152">
    <property type="entry name" value="DUF6534"/>
    <property type="match status" value="1"/>
</dbReference>
<dbReference type="EMBL" id="AYKW01000011">
    <property type="protein sequence ID" value="PIL32336.1"/>
    <property type="molecule type" value="Genomic_DNA"/>
</dbReference>
<organism evidence="3 4">
    <name type="scientific">Ganoderma sinense ZZ0214-1</name>
    <dbReference type="NCBI Taxonomy" id="1077348"/>
    <lineage>
        <taxon>Eukaryota</taxon>
        <taxon>Fungi</taxon>
        <taxon>Dikarya</taxon>
        <taxon>Basidiomycota</taxon>
        <taxon>Agaricomycotina</taxon>
        <taxon>Agaricomycetes</taxon>
        <taxon>Polyporales</taxon>
        <taxon>Polyporaceae</taxon>
        <taxon>Ganoderma</taxon>
    </lineage>
</organism>
<feature type="transmembrane region" description="Helical" evidence="1">
    <location>
        <begin position="12"/>
        <end position="30"/>
    </location>
</feature>
<feature type="domain" description="DUF6534" evidence="2">
    <location>
        <begin position="175"/>
        <end position="260"/>
    </location>
</feature>